<comment type="caution">
    <text evidence="2">The sequence shown here is derived from an EMBL/GenBank/DDBJ whole genome shotgun (WGS) entry which is preliminary data.</text>
</comment>
<gene>
    <name evidence="2" type="ORF">KQI20_12210</name>
</gene>
<dbReference type="PROSITE" id="PS51186">
    <property type="entry name" value="GNAT"/>
    <property type="match status" value="1"/>
</dbReference>
<dbReference type="PANTHER" id="PTHR43415">
    <property type="entry name" value="SPERMIDINE N(1)-ACETYLTRANSFERASE"/>
    <property type="match status" value="1"/>
</dbReference>
<dbReference type="Pfam" id="PF00583">
    <property type="entry name" value="Acetyltransf_1"/>
    <property type="match status" value="1"/>
</dbReference>
<proteinExistence type="predicted"/>
<protein>
    <submittedName>
        <fullName evidence="2">GNAT family N-acetyltransferase</fullName>
    </submittedName>
</protein>
<sequence length="165" mass="19688">MRLRPYKKCDDKYLMKWFNDEEKFQMWSAGEYKYPLDEKQLQKHREKFEENENAWLFSMLNDEGRLVGHVAIKNADYKLDSAYIGFIVVDPEQRGKGYGKGLVNLITKYIFDILNINKVTLYVYAQNTGAIKCYESVGFKQQGIEISQFNYKKEKWDRYLMVKSK</sequence>
<accession>A0ABS6DZD5</accession>
<evidence type="ECO:0000259" key="1">
    <source>
        <dbReference type="PROSITE" id="PS51186"/>
    </source>
</evidence>
<dbReference type="Proteomes" id="UP001196301">
    <property type="component" value="Unassembled WGS sequence"/>
</dbReference>
<dbReference type="RefSeq" id="WP_216571630.1">
    <property type="nucleotide sequence ID" value="NZ_JAHLOQ010000042.1"/>
</dbReference>
<name>A0ABS6DZD5_9FIRM</name>
<reference evidence="2 3" key="1">
    <citation type="submission" date="2021-06" db="EMBL/GenBank/DDBJ databases">
        <authorList>
            <person name="Sun Q."/>
            <person name="Li D."/>
        </authorList>
    </citation>
    <scope>NUCLEOTIDE SEQUENCE [LARGE SCALE GENOMIC DNA]</scope>
    <source>
        <strain evidence="2 3">N19</strain>
    </source>
</reference>
<keyword evidence="3" id="KW-1185">Reference proteome</keyword>
<dbReference type="PANTHER" id="PTHR43415:SF5">
    <property type="entry name" value="ACETYLTRANSFERASE"/>
    <property type="match status" value="1"/>
</dbReference>
<evidence type="ECO:0000313" key="2">
    <source>
        <dbReference type="EMBL" id="MBU5337207.1"/>
    </source>
</evidence>
<feature type="domain" description="N-acetyltransferase" evidence="1">
    <location>
        <begin position="1"/>
        <end position="165"/>
    </location>
</feature>
<dbReference type="InterPro" id="IPR000182">
    <property type="entry name" value="GNAT_dom"/>
</dbReference>
<dbReference type="EMBL" id="JAHLOQ010000042">
    <property type="protein sequence ID" value="MBU5337207.1"/>
    <property type="molecule type" value="Genomic_DNA"/>
</dbReference>
<dbReference type="CDD" id="cd04301">
    <property type="entry name" value="NAT_SF"/>
    <property type="match status" value="1"/>
</dbReference>
<evidence type="ECO:0000313" key="3">
    <source>
        <dbReference type="Proteomes" id="UP001196301"/>
    </source>
</evidence>
<organism evidence="2 3">
    <name type="scientific">Intestinibacter bartlettii</name>
    <dbReference type="NCBI Taxonomy" id="261299"/>
    <lineage>
        <taxon>Bacteria</taxon>
        <taxon>Bacillati</taxon>
        <taxon>Bacillota</taxon>
        <taxon>Clostridia</taxon>
        <taxon>Peptostreptococcales</taxon>
        <taxon>Peptostreptococcaceae</taxon>
        <taxon>Intestinibacter</taxon>
    </lineage>
</organism>